<organism evidence="2 3">
    <name type="scientific">Rhodococcus tibetensis</name>
    <dbReference type="NCBI Taxonomy" id="2965064"/>
    <lineage>
        <taxon>Bacteria</taxon>
        <taxon>Bacillati</taxon>
        <taxon>Actinomycetota</taxon>
        <taxon>Actinomycetes</taxon>
        <taxon>Mycobacteriales</taxon>
        <taxon>Nocardiaceae</taxon>
        <taxon>Rhodococcus</taxon>
    </lineage>
</organism>
<keyword evidence="3" id="KW-1185">Reference proteome</keyword>
<feature type="transmembrane region" description="Helical" evidence="1">
    <location>
        <begin position="58"/>
        <end position="77"/>
    </location>
</feature>
<dbReference type="RefSeq" id="WP_255971806.1">
    <property type="nucleotide sequence ID" value="NZ_JANFQF010000017.1"/>
</dbReference>
<accession>A0ABT1QGF9</accession>
<name>A0ABT1QGF9_9NOCA</name>
<keyword evidence="1" id="KW-0812">Transmembrane</keyword>
<gene>
    <name evidence="2" type="ORF">NOF53_19675</name>
</gene>
<keyword evidence="1" id="KW-0472">Membrane</keyword>
<dbReference type="EMBL" id="JANFQF010000017">
    <property type="protein sequence ID" value="MCQ4121356.1"/>
    <property type="molecule type" value="Genomic_DNA"/>
</dbReference>
<evidence type="ECO:0000256" key="1">
    <source>
        <dbReference type="SAM" id="Phobius"/>
    </source>
</evidence>
<reference evidence="2 3" key="1">
    <citation type="submission" date="2022-07" db="EMBL/GenBank/DDBJ databases">
        <title>Degradation activity of malathion, p-nitrophenol and potential low-temperature adaptation strategy of Rhodococcus sp. FXJ9.536.</title>
        <authorList>
            <person name="Huang J."/>
            <person name="Huang Y."/>
        </authorList>
    </citation>
    <scope>NUCLEOTIDE SEQUENCE [LARGE SCALE GENOMIC DNA]</scope>
    <source>
        <strain evidence="2 3">FXJ9.536</strain>
    </source>
</reference>
<proteinExistence type="predicted"/>
<keyword evidence="1" id="KW-1133">Transmembrane helix</keyword>
<dbReference type="Proteomes" id="UP001524501">
    <property type="component" value="Unassembled WGS sequence"/>
</dbReference>
<protein>
    <submittedName>
        <fullName evidence="2">Uncharacterized protein</fullName>
    </submittedName>
</protein>
<evidence type="ECO:0000313" key="2">
    <source>
        <dbReference type="EMBL" id="MCQ4121356.1"/>
    </source>
</evidence>
<comment type="caution">
    <text evidence="2">The sequence shown here is derived from an EMBL/GenBank/DDBJ whole genome shotgun (WGS) entry which is preliminary data.</text>
</comment>
<sequence length="129" mass="14290">MNQHVITVDGAELRADEAITALPAQAWRARSAADAAKGERLYDWARTPVRGVNWPTTVYIGLYALAALAGAVVWLVVRVCEGLGERINEWILERLDGLTRADVRQIKGAITYLTGPSIRSGSSERRWSW</sequence>
<evidence type="ECO:0000313" key="3">
    <source>
        <dbReference type="Proteomes" id="UP001524501"/>
    </source>
</evidence>